<dbReference type="Proteomes" id="UP000694404">
    <property type="component" value="Unplaced"/>
</dbReference>
<dbReference type="AlphaFoldDB" id="A0A8C0GD90"/>
<proteinExistence type="predicted"/>
<sequence>LKLTFSLRSFHPRPWHRQDVSANPRAHVVRVSRTKPRCWWAAQPGCCCRVPRGAWSCIADTEQLCLLSLLPREHARGLGAALQSCASQPRAGRSKQRALGWGEGAT</sequence>
<accession>A0A8C0GD90</accession>
<keyword evidence="2" id="KW-1185">Reference proteome</keyword>
<evidence type="ECO:0000313" key="1">
    <source>
        <dbReference type="Ensembl" id="ENSCABP00000007559.1"/>
    </source>
</evidence>
<name>A0A8C0GD90_CHEAB</name>
<reference evidence="1" key="2">
    <citation type="submission" date="2025-09" db="UniProtKB">
        <authorList>
            <consortium name="Ensembl"/>
        </authorList>
    </citation>
    <scope>IDENTIFICATION</scope>
</reference>
<evidence type="ECO:0000313" key="2">
    <source>
        <dbReference type="Proteomes" id="UP000694404"/>
    </source>
</evidence>
<reference evidence="1" key="1">
    <citation type="submission" date="2025-08" db="UniProtKB">
        <authorList>
            <consortium name="Ensembl"/>
        </authorList>
    </citation>
    <scope>IDENTIFICATION</scope>
</reference>
<dbReference type="GeneTree" id="ENSGT00950000185057"/>
<dbReference type="Ensembl" id="ENSCABT00000008265.1">
    <property type="protein sequence ID" value="ENSCABP00000007559.1"/>
    <property type="gene ID" value="ENSCABG00000005713.1"/>
</dbReference>
<protein>
    <submittedName>
        <fullName evidence="1">Uncharacterized protein</fullName>
    </submittedName>
</protein>
<organism evidence="1 2">
    <name type="scientific">Chelonoidis abingdonii</name>
    <name type="common">Abingdon island giant tortoise</name>
    <name type="synonym">Testudo abingdonii</name>
    <dbReference type="NCBI Taxonomy" id="106734"/>
    <lineage>
        <taxon>Eukaryota</taxon>
        <taxon>Metazoa</taxon>
        <taxon>Chordata</taxon>
        <taxon>Craniata</taxon>
        <taxon>Vertebrata</taxon>
        <taxon>Euteleostomi</taxon>
        <taxon>Archelosauria</taxon>
        <taxon>Testudinata</taxon>
        <taxon>Testudines</taxon>
        <taxon>Cryptodira</taxon>
        <taxon>Durocryptodira</taxon>
        <taxon>Testudinoidea</taxon>
        <taxon>Testudinidae</taxon>
        <taxon>Chelonoidis</taxon>
    </lineage>
</organism>